<accession>A0A834HKQ9</accession>
<feature type="region of interest" description="Disordered" evidence="1">
    <location>
        <begin position="1"/>
        <end position="24"/>
    </location>
</feature>
<comment type="caution">
    <text evidence="2">The sequence shown here is derived from an EMBL/GenBank/DDBJ whole genome shotgun (WGS) entry which is preliminary data.</text>
</comment>
<keyword evidence="3" id="KW-1185">Reference proteome</keyword>
<proteinExistence type="predicted"/>
<evidence type="ECO:0000313" key="3">
    <source>
        <dbReference type="Proteomes" id="UP000625711"/>
    </source>
</evidence>
<reference evidence="2" key="1">
    <citation type="submission" date="2020-08" db="EMBL/GenBank/DDBJ databases">
        <title>Genome sequencing and assembly of the red palm weevil Rhynchophorus ferrugineus.</title>
        <authorList>
            <person name="Dias G.B."/>
            <person name="Bergman C.M."/>
            <person name="Manee M."/>
        </authorList>
    </citation>
    <scope>NUCLEOTIDE SEQUENCE</scope>
    <source>
        <strain evidence="2">AA-2017</strain>
        <tissue evidence="2">Whole larva</tissue>
    </source>
</reference>
<dbReference type="EMBL" id="JAACXV010023293">
    <property type="protein sequence ID" value="KAF7263073.1"/>
    <property type="molecule type" value="Genomic_DNA"/>
</dbReference>
<gene>
    <name evidence="2" type="ORF">GWI33_003643</name>
</gene>
<organism evidence="2 3">
    <name type="scientific">Rhynchophorus ferrugineus</name>
    <name type="common">Red palm weevil</name>
    <name type="synonym">Curculio ferrugineus</name>
    <dbReference type="NCBI Taxonomy" id="354439"/>
    <lineage>
        <taxon>Eukaryota</taxon>
        <taxon>Metazoa</taxon>
        <taxon>Ecdysozoa</taxon>
        <taxon>Arthropoda</taxon>
        <taxon>Hexapoda</taxon>
        <taxon>Insecta</taxon>
        <taxon>Pterygota</taxon>
        <taxon>Neoptera</taxon>
        <taxon>Endopterygota</taxon>
        <taxon>Coleoptera</taxon>
        <taxon>Polyphaga</taxon>
        <taxon>Cucujiformia</taxon>
        <taxon>Curculionidae</taxon>
        <taxon>Dryophthorinae</taxon>
        <taxon>Rhynchophorus</taxon>
    </lineage>
</organism>
<sequence>MDNGRSTELRQVSPQQTTNGSPTVTKLFVTPLLAPAHLPPRGDALDHDKIFTQAMAEDSRSTQFRFQSDELQDFYS</sequence>
<evidence type="ECO:0000256" key="1">
    <source>
        <dbReference type="SAM" id="MobiDB-lite"/>
    </source>
</evidence>
<dbReference type="AlphaFoldDB" id="A0A834HKQ9"/>
<dbReference type="Proteomes" id="UP000625711">
    <property type="component" value="Unassembled WGS sequence"/>
</dbReference>
<name>A0A834HKQ9_RHYFE</name>
<evidence type="ECO:0000313" key="2">
    <source>
        <dbReference type="EMBL" id="KAF7263073.1"/>
    </source>
</evidence>
<feature type="compositionally biased region" description="Polar residues" evidence="1">
    <location>
        <begin position="9"/>
        <end position="24"/>
    </location>
</feature>
<protein>
    <submittedName>
        <fullName evidence="2">Uncharacterized protein</fullName>
    </submittedName>
</protein>